<gene>
    <name evidence="3" type="ORF">N7U66_08215</name>
</gene>
<keyword evidence="4" id="KW-1185">Reference proteome</keyword>
<dbReference type="AlphaFoldDB" id="A0A9E8MYY6"/>
<feature type="chain" id="PRO_5038739263" description="DUF4412 domain-containing protein" evidence="2">
    <location>
        <begin position="22"/>
        <end position="277"/>
    </location>
</feature>
<organism evidence="3 4">
    <name type="scientific">Lacinutrix neustonica</name>
    <dbReference type="NCBI Taxonomy" id="2980107"/>
    <lineage>
        <taxon>Bacteria</taxon>
        <taxon>Pseudomonadati</taxon>
        <taxon>Bacteroidota</taxon>
        <taxon>Flavobacteriia</taxon>
        <taxon>Flavobacteriales</taxon>
        <taxon>Flavobacteriaceae</taxon>
        <taxon>Lacinutrix</taxon>
    </lineage>
</organism>
<reference evidence="3" key="1">
    <citation type="submission" date="2022-11" db="EMBL/GenBank/DDBJ databases">
        <title>Lacinutrix neustonica HL-RS19T sp. nov., isolated from the surface microlayer sample of brackish Lake Shihwa.</title>
        <authorList>
            <person name="Choi J.Y."/>
            <person name="Hwang C.Y."/>
        </authorList>
    </citation>
    <scope>NUCLEOTIDE SEQUENCE</scope>
    <source>
        <strain evidence="3">HL-RS19</strain>
    </source>
</reference>
<proteinExistence type="predicted"/>
<sequence length="277" mass="31677">MRHLKTIALILTLCFATQADAQIFKKLGKKISKVTEKTFEKKAEQKTEKETNKAFDSTFNNGSKNNKTKNGKQKNSSFGMSNVAPADTYKFSHKYTMQIDDGKSKTDLDYFLTNQGEYLGFMMPDDRQKLFTVIDMPRSTLYMLMENKGDKTQMAMDMKFDDVANDAFIESDYSITPTGRTKTMLGYLANEYAVKGKDMHGTIWVTNEANVTFTKLYAKTKVKKGLDQMWLKMIDGLPLEMNITDTSKRKAKNMTMRCIALEKTSFSIDTSDYKKIM</sequence>
<evidence type="ECO:0008006" key="5">
    <source>
        <dbReference type="Google" id="ProtNLM"/>
    </source>
</evidence>
<keyword evidence="2" id="KW-0732">Signal</keyword>
<evidence type="ECO:0000313" key="4">
    <source>
        <dbReference type="Proteomes" id="UP001164705"/>
    </source>
</evidence>
<feature type="signal peptide" evidence="2">
    <location>
        <begin position="1"/>
        <end position="21"/>
    </location>
</feature>
<evidence type="ECO:0000313" key="3">
    <source>
        <dbReference type="EMBL" id="WAC03460.1"/>
    </source>
</evidence>
<evidence type="ECO:0000256" key="2">
    <source>
        <dbReference type="SAM" id="SignalP"/>
    </source>
</evidence>
<dbReference type="RefSeq" id="WP_267678043.1">
    <property type="nucleotide sequence ID" value="NZ_CP113088.1"/>
</dbReference>
<dbReference type="EMBL" id="CP113088">
    <property type="protein sequence ID" value="WAC03460.1"/>
    <property type="molecule type" value="Genomic_DNA"/>
</dbReference>
<feature type="compositionally biased region" description="Basic and acidic residues" evidence="1">
    <location>
        <begin position="38"/>
        <end position="53"/>
    </location>
</feature>
<protein>
    <recommendedName>
        <fullName evidence="5">DUF4412 domain-containing protein</fullName>
    </recommendedName>
</protein>
<dbReference type="Proteomes" id="UP001164705">
    <property type="component" value="Chromosome"/>
</dbReference>
<name>A0A9E8MYY6_9FLAO</name>
<evidence type="ECO:0000256" key="1">
    <source>
        <dbReference type="SAM" id="MobiDB-lite"/>
    </source>
</evidence>
<accession>A0A9E8MYY6</accession>
<dbReference type="KEGG" id="lnu:N7U66_08215"/>
<feature type="region of interest" description="Disordered" evidence="1">
    <location>
        <begin position="38"/>
        <end position="81"/>
    </location>
</feature>